<dbReference type="InterPro" id="IPR015927">
    <property type="entry name" value="Peptidase_S24_S26A/B/C"/>
</dbReference>
<dbReference type="PANTHER" id="PTHR40661">
    <property type="match status" value="1"/>
</dbReference>
<dbReference type="GO" id="GO:0003677">
    <property type="term" value="F:DNA binding"/>
    <property type="evidence" value="ECO:0007669"/>
    <property type="project" value="UniProtKB-KW"/>
</dbReference>
<dbReference type="InterPro" id="IPR039418">
    <property type="entry name" value="LexA-like"/>
</dbReference>
<dbReference type="InterPro" id="IPR036286">
    <property type="entry name" value="LexA/Signal_pep-like_sf"/>
</dbReference>
<reference evidence="5 6" key="1">
    <citation type="submission" date="2018-11" db="EMBL/GenBank/DDBJ databases">
        <title>Genomes From Bacteria Associated with the Canine Oral Cavity: a Test Case for Automated Genome-Based Taxonomic Assignment.</title>
        <authorList>
            <person name="Coil D.A."/>
            <person name="Jospin G."/>
            <person name="Darling A.E."/>
            <person name="Wallis C."/>
            <person name="Davis I.J."/>
            <person name="Harris S."/>
            <person name="Eisen J.A."/>
            <person name="Holcombe L.J."/>
            <person name="O'Flynn C."/>
        </authorList>
    </citation>
    <scope>NUCLEOTIDE SEQUENCE [LARGE SCALE GENOMIC DNA]</scope>
    <source>
        <strain evidence="5 6">OH4621_COT-116</strain>
    </source>
</reference>
<dbReference type="Gene3D" id="2.10.109.10">
    <property type="entry name" value="Umud Fragment, subunit A"/>
    <property type="match status" value="1"/>
</dbReference>
<evidence type="ECO:0000256" key="1">
    <source>
        <dbReference type="ARBA" id="ARBA00023015"/>
    </source>
</evidence>
<dbReference type="EMBL" id="RQZA01000020">
    <property type="protein sequence ID" value="RRD29389.1"/>
    <property type="molecule type" value="Genomic_DNA"/>
</dbReference>
<dbReference type="Proteomes" id="UP000281771">
    <property type="component" value="Unassembled WGS sequence"/>
</dbReference>
<accession>A0A3P1V5D6</accession>
<protein>
    <submittedName>
        <fullName evidence="5">Helix-turn-helix transcriptional regulator</fullName>
    </submittedName>
</protein>
<keyword evidence="2" id="KW-0238">DNA-binding</keyword>
<dbReference type="CDD" id="cd06529">
    <property type="entry name" value="S24_LexA-like"/>
    <property type="match status" value="1"/>
</dbReference>
<dbReference type="Pfam" id="PF00717">
    <property type="entry name" value="Peptidase_S24"/>
    <property type="match status" value="1"/>
</dbReference>
<feature type="non-terminal residue" evidence="5">
    <location>
        <position position="1"/>
    </location>
</feature>
<keyword evidence="1" id="KW-0805">Transcription regulation</keyword>
<evidence type="ECO:0000313" key="6">
    <source>
        <dbReference type="Proteomes" id="UP000281771"/>
    </source>
</evidence>
<sequence>ETLPSTLQKITDASSKLEHKRQLVVLNTAENELKEQKALAIGKSTEKPQIIYYTYDYYDHPASAGTGQYLNDVQVEQIDLPVDYDADFVVPIYGNSMEPEFHSGDYVFVKLSVDLSDGDIGVFEYYGDAYIKQLLINEDGAFLHSLNEKEYDDIRIDTDSDFRIIGKILGRYRED</sequence>
<feature type="domain" description="Peptidase S24/S26A/S26B/S26C" evidence="4">
    <location>
        <begin position="62"/>
        <end position="168"/>
    </location>
</feature>
<organism evidence="5 6">
    <name type="scientific">Streptococcus minor</name>
    <dbReference type="NCBI Taxonomy" id="229549"/>
    <lineage>
        <taxon>Bacteria</taxon>
        <taxon>Bacillati</taxon>
        <taxon>Bacillota</taxon>
        <taxon>Bacilli</taxon>
        <taxon>Lactobacillales</taxon>
        <taxon>Streptococcaceae</taxon>
        <taxon>Streptococcus</taxon>
    </lineage>
</organism>
<dbReference type="AlphaFoldDB" id="A0A3P1V5D6"/>
<evidence type="ECO:0000256" key="2">
    <source>
        <dbReference type="ARBA" id="ARBA00023125"/>
    </source>
</evidence>
<comment type="caution">
    <text evidence="5">The sequence shown here is derived from an EMBL/GenBank/DDBJ whole genome shotgun (WGS) entry which is preliminary data.</text>
</comment>
<name>A0A3P1V5D6_9STRE</name>
<dbReference type="SUPFAM" id="SSF51306">
    <property type="entry name" value="LexA/Signal peptidase"/>
    <property type="match status" value="1"/>
</dbReference>
<keyword evidence="3" id="KW-0804">Transcription</keyword>
<evidence type="ECO:0000259" key="4">
    <source>
        <dbReference type="Pfam" id="PF00717"/>
    </source>
</evidence>
<dbReference type="RefSeq" id="WP_142997551.1">
    <property type="nucleotide sequence ID" value="NZ_RQZA01000020.1"/>
</dbReference>
<gene>
    <name evidence="5" type="ORF">EII38_09745</name>
</gene>
<proteinExistence type="predicted"/>
<evidence type="ECO:0000313" key="5">
    <source>
        <dbReference type="EMBL" id="RRD29389.1"/>
    </source>
</evidence>
<keyword evidence="6" id="KW-1185">Reference proteome</keyword>
<dbReference type="PANTHER" id="PTHR40661:SF1">
    <property type="entry name" value="HTH CRO_C1-TYPE DOMAIN-CONTAINING PROTEIN"/>
    <property type="match status" value="1"/>
</dbReference>
<evidence type="ECO:0000256" key="3">
    <source>
        <dbReference type="ARBA" id="ARBA00023163"/>
    </source>
</evidence>